<dbReference type="PANTHER" id="PTHR23232">
    <property type="entry name" value="KRAB DOMAIN C2H2 ZINC FINGER"/>
    <property type="match status" value="1"/>
</dbReference>
<accession>A0A7K4T047</accession>
<dbReference type="PROSITE" id="PS50805">
    <property type="entry name" value="KRAB"/>
    <property type="match status" value="1"/>
</dbReference>
<organism evidence="2 3">
    <name type="scientific">Burhinus bistriatus</name>
    <dbReference type="NCBI Taxonomy" id="240201"/>
    <lineage>
        <taxon>Eukaryota</taxon>
        <taxon>Metazoa</taxon>
        <taxon>Chordata</taxon>
        <taxon>Craniata</taxon>
        <taxon>Vertebrata</taxon>
        <taxon>Euteleostomi</taxon>
        <taxon>Archelosauria</taxon>
        <taxon>Archosauria</taxon>
        <taxon>Dinosauria</taxon>
        <taxon>Saurischia</taxon>
        <taxon>Theropoda</taxon>
        <taxon>Coelurosauria</taxon>
        <taxon>Aves</taxon>
        <taxon>Neognathae</taxon>
        <taxon>Neoaves</taxon>
        <taxon>Charadriiformes</taxon>
        <taxon>Burhinidae</taxon>
        <taxon>Burhinus</taxon>
    </lineage>
</organism>
<evidence type="ECO:0000313" key="2">
    <source>
        <dbReference type="EMBL" id="NWQ91494.1"/>
    </source>
</evidence>
<dbReference type="InterPro" id="IPR036051">
    <property type="entry name" value="KRAB_dom_sf"/>
</dbReference>
<dbReference type="Pfam" id="PF01352">
    <property type="entry name" value="KRAB"/>
    <property type="match status" value="1"/>
</dbReference>
<dbReference type="InterPro" id="IPR001909">
    <property type="entry name" value="KRAB"/>
</dbReference>
<comment type="caution">
    <text evidence="2">The sequence shown here is derived from an EMBL/GenBank/DDBJ whole genome shotgun (WGS) entry which is preliminary data.</text>
</comment>
<dbReference type="CDD" id="cd07765">
    <property type="entry name" value="KRAB_A-box"/>
    <property type="match status" value="1"/>
</dbReference>
<dbReference type="AlphaFoldDB" id="A0A7K4T047"/>
<dbReference type="Proteomes" id="UP000574691">
    <property type="component" value="Unassembled WGS sequence"/>
</dbReference>
<dbReference type="GO" id="GO:0006355">
    <property type="term" value="P:regulation of DNA-templated transcription"/>
    <property type="evidence" value="ECO:0007669"/>
    <property type="project" value="InterPro"/>
</dbReference>
<feature type="non-terminal residue" evidence="2">
    <location>
        <position position="65"/>
    </location>
</feature>
<evidence type="ECO:0000313" key="3">
    <source>
        <dbReference type="Proteomes" id="UP000574691"/>
    </source>
</evidence>
<gene>
    <name evidence="2" type="primary">Znf786</name>
    <name evidence="2" type="ORF">BURBIS_R15983</name>
</gene>
<feature type="domain" description="KRAB" evidence="1">
    <location>
        <begin position="6"/>
        <end position="65"/>
    </location>
</feature>
<dbReference type="SUPFAM" id="SSF109640">
    <property type="entry name" value="KRAB domain (Kruppel-associated box)"/>
    <property type="match status" value="1"/>
</dbReference>
<dbReference type="Gene3D" id="6.10.140.140">
    <property type="match status" value="1"/>
</dbReference>
<keyword evidence="3" id="KW-1185">Reference proteome</keyword>
<evidence type="ECO:0000259" key="1">
    <source>
        <dbReference type="PROSITE" id="PS50805"/>
    </source>
</evidence>
<reference evidence="2 3" key="1">
    <citation type="submission" date="2019-09" db="EMBL/GenBank/DDBJ databases">
        <title>Bird 10,000 Genomes (B10K) Project - Family phase.</title>
        <authorList>
            <person name="Zhang G."/>
        </authorList>
    </citation>
    <scope>NUCLEOTIDE SEQUENCE [LARGE SCALE GENOMIC DNA]</scope>
    <source>
        <strain evidence="2">B10K-DU-001-64</strain>
        <tissue evidence="2">Muscle</tissue>
    </source>
</reference>
<dbReference type="InterPro" id="IPR050169">
    <property type="entry name" value="Krueppel_C2H2_ZnF"/>
</dbReference>
<sequence>VFQGAVTFEDVAVYFSPEEWVELAAWQRELYREVMMDNYDLVASLERGSSMSAAHPGLAESIPGV</sequence>
<dbReference type="EMBL" id="VYXH01006198">
    <property type="protein sequence ID" value="NWQ91494.1"/>
    <property type="molecule type" value="Genomic_DNA"/>
</dbReference>
<protein>
    <submittedName>
        <fullName evidence="2">ZN786 protein</fullName>
    </submittedName>
</protein>
<feature type="non-terminal residue" evidence="2">
    <location>
        <position position="1"/>
    </location>
</feature>
<dbReference type="SMART" id="SM00349">
    <property type="entry name" value="KRAB"/>
    <property type="match status" value="1"/>
</dbReference>
<dbReference type="PANTHER" id="PTHR23232:SF133">
    <property type="entry name" value="RIKEN CDNA 1700020N01 GENE"/>
    <property type="match status" value="1"/>
</dbReference>
<proteinExistence type="predicted"/>
<name>A0A7K4T047_9CHAR</name>